<evidence type="ECO:0000256" key="3">
    <source>
        <dbReference type="ARBA" id="ARBA00022777"/>
    </source>
</evidence>
<evidence type="ECO:0000313" key="7">
    <source>
        <dbReference type="Proteomes" id="UP000886885"/>
    </source>
</evidence>
<reference evidence="6" key="1">
    <citation type="journal article" date="2020" name="bioRxiv">
        <title>Hybrid origin of Populus tomentosa Carr. identified through genome sequencing and phylogenomic analysis.</title>
        <authorList>
            <person name="An X."/>
            <person name="Gao K."/>
            <person name="Chen Z."/>
            <person name="Li J."/>
            <person name="Yang X."/>
            <person name="Yang X."/>
            <person name="Zhou J."/>
            <person name="Guo T."/>
            <person name="Zhao T."/>
            <person name="Huang S."/>
            <person name="Miao D."/>
            <person name="Khan W.U."/>
            <person name="Rao P."/>
            <person name="Ye M."/>
            <person name="Lei B."/>
            <person name="Liao W."/>
            <person name="Wang J."/>
            <person name="Ji L."/>
            <person name="Li Y."/>
            <person name="Guo B."/>
            <person name="Mustafa N.S."/>
            <person name="Li S."/>
            <person name="Yun Q."/>
            <person name="Keller S.R."/>
            <person name="Mao J."/>
            <person name="Zhang R."/>
            <person name="Strauss S.H."/>
        </authorList>
    </citation>
    <scope>NUCLEOTIDE SEQUENCE</scope>
    <source>
        <strain evidence="6">GM15</strain>
        <tissue evidence="6">Leaf</tissue>
    </source>
</reference>
<proteinExistence type="predicted"/>
<sequence>MAFTEFRPLDEKCLVEYIKATPALSDKIGNNFDDLKIKEVGDGNLNFVYIVVSPAGSFVIKQFDQLIVELSNSLFKIAFFSYEVKCVYGQAIPYIRCIGESWPMTKERAYFEALTLREHGRLSPENVPEVYHFDRIMSVIGMRYLEPPHIILRKGLVAGIEYPLLAEHISDYMAKTLYHTSLLYRTTTEHKHNVAEFCGNVELCRLTEQVVFSDPYKVSEYNRCTSPYLDRDAEAVREDNILKLEVAELKSKFCERAQALVHGDLHTGSIMVTRESTQVIDPEFAFYGPMGFDIGAFIGNLILAFYAQDGHADQGNDRKTYKEWILRTIKETWSLFYKKFTALWDEHKDGSGEAYLPGIYNNPELHQLVQRKYMQDLFHDTLGFGAAKMIRRIVGVAHVEDFESIPDASKRAQCERPALDLAKMLLKERRKFQSIDEVVSAIQQLQ</sequence>
<dbReference type="EMBL" id="JAAWWB010000017">
    <property type="protein sequence ID" value="KAG6762654.1"/>
    <property type="molecule type" value="Genomic_DNA"/>
</dbReference>
<keyword evidence="1" id="KW-0808">Transferase</keyword>
<evidence type="ECO:0000313" key="6">
    <source>
        <dbReference type="EMBL" id="KAG6762654.1"/>
    </source>
</evidence>
<keyword evidence="4" id="KW-0067">ATP-binding</keyword>
<dbReference type="Proteomes" id="UP000886885">
    <property type="component" value="Chromosome 9A"/>
</dbReference>
<keyword evidence="3" id="KW-0418">Kinase</keyword>
<dbReference type="NCBIfam" id="TIGR01767">
    <property type="entry name" value="MTRK"/>
    <property type="match status" value="1"/>
</dbReference>
<gene>
    <name evidence="6" type="ORF">POTOM_033168</name>
</gene>
<dbReference type="InterPro" id="IPR002575">
    <property type="entry name" value="Aminoglycoside_PTrfase"/>
</dbReference>
<dbReference type="AlphaFoldDB" id="A0A8X8CQF5"/>
<dbReference type="OrthoDB" id="2461at2759"/>
<dbReference type="PANTHER" id="PTHR34273:SF2">
    <property type="entry name" value="METHYLTHIORIBOSE KINASE"/>
    <property type="match status" value="1"/>
</dbReference>
<dbReference type="GO" id="GO:0009086">
    <property type="term" value="P:methionine biosynthetic process"/>
    <property type="evidence" value="ECO:0007669"/>
    <property type="project" value="InterPro"/>
</dbReference>
<protein>
    <recommendedName>
        <fullName evidence="5">Aminoglycoside phosphotransferase domain-containing protein</fullName>
    </recommendedName>
</protein>
<dbReference type="InterPro" id="IPR009212">
    <property type="entry name" value="Methylthioribose_kinase"/>
</dbReference>
<comment type="caution">
    <text evidence="6">The sequence shown here is derived from an EMBL/GenBank/DDBJ whole genome shotgun (WGS) entry which is preliminary data.</text>
</comment>
<dbReference type="PANTHER" id="PTHR34273">
    <property type="entry name" value="METHYLTHIORIBOSE KINASE"/>
    <property type="match status" value="1"/>
</dbReference>
<feature type="domain" description="Aminoglycoside phosphotransferase" evidence="5">
    <location>
        <begin position="38"/>
        <end position="298"/>
    </location>
</feature>
<name>A0A8X8CQF5_POPTO</name>
<evidence type="ECO:0000256" key="2">
    <source>
        <dbReference type="ARBA" id="ARBA00022741"/>
    </source>
</evidence>
<keyword evidence="2" id="KW-0547">Nucleotide-binding</keyword>
<evidence type="ECO:0000259" key="5">
    <source>
        <dbReference type="Pfam" id="PF01636"/>
    </source>
</evidence>
<evidence type="ECO:0000256" key="1">
    <source>
        <dbReference type="ARBA" id="ARBA00022679"/>
    </source>
</evidence>
<accession>A0A8X8CQF5</accession>
<evidence type="ECO:0000256" key="4">
    <source>
        <dbReference type="ARBA" id="ARBA00022840"/>
    </source>
</evidence>
<organism evidence="6 7">
    <name type="scientific">Populus tomentosa</name>
    <name type="common">Chinese white poplar</name>
    <dbReference type="NCBI Taxonomy" id="118781"/>
    <lineage>
        <taxon>Eukaryota</taxon>
        <taxon>Viridiplantae</taxon>
        <taxon>Streptophyta</taxon>
        <taxon>Embryophyta</taxon>
        <taxon>Tracheophyta</taxon>
        <taxon>Spermatophyta</taxon>
        <taxon>Magnoliopsida</taxon>
        <taxon>eudicotyledons</taxon>
        <taxon>Gunneridae</taxon>
        <taxon>Pentapetalae</taxon>
        <taxon>rosids</taxon>
        <taxon>fabids</taxon>
        <taxon>Malpighiales</taxon>
        <taxon>Salicaceae</taxon>
        <taxon>Saliceae</taxon>
        <taxon>Populus</taxon>
    </lineage>
</organism>
<dbReference type="PIRSF" id="PIRSF031134">
    <property type="entry name" value="MTRK"/>
    <property type="match status" value="1"/>
</dbReference>
<dbReference type="Pfam" id="PF01636">
    <property type="entry name" value="APH"/>
    <property type="match status" value="1"/>
</dbReference>
<dbReference type="GO" id="GO:0046522">
    <property type="term" value="F:S-methyl-5-thioribose kinase activity"/>
    <property type="evidence" value="ECO:0007669"/>
    <property type="project" value="InterPro"/>
</dbReference>
<keyword evidence="7" id="KW-1185">Reference proteome</keyword>
<dbReference type="GO" id="GO:0005524">
    <property type="term" value="F:ATP binding"/>
    <property type="evidence" value="ECO:0007669"/>
    <property type="project" value="UniProtKB-KW"/>
</dbReference>